<reference evidence="1" key="1">
    <citation type="submission" date="2014-09" db="EMBL/GenBank/DDBJ databases">
        <authorList>
            <person name="Magalhaes I.L.F."/>
            <person name="Oliveira U."/>
            <person name="Santos F.R."/>
            <person name="Vidigal T.H.D.A."/>
            <person name="Brescovit A.D."/>
            <person name="Santos A.J."/>
        </authorList>
    </citation>
    <scope>NUCLEOTIDE SEQUENCE</scope>
    <source>
        <tissue evidence="1">Shoot tissue taken approximately 20 cm above the soil surface</tissue>
    </source>
</reference>
<sequence length="13" mass="1381">MAAEDWSQGSGGW</sequence>
<proteinExistence type="predicted"/>
<name>A0A0A9D5Z6_ARUDO</name>
<dbReference type="EMBL" id="GBRH01218748">
    <property type="protein sequence ID" value="JAD79147.1"/>
    <property type="molecule type" value="Transcribed_RNA"/>
</dbReference>
<reference evidence="1" key="2">
    <citation type="journal article" date="2015" name="Data Brief">
        <title>Shoot transcriptome of the giant reed, Arundo donax.</title>
        <authorList>
            <person name="Barrero R.A."/>
            <person name="Guerrero F.D."/>
            <person name="Moolhuijzen P."/>
            <person name="Goolsby J.A."/>
            <person name="Tidwell J."/>
            <person name="Bellgard S.E."/>
            <person name="Bellgard M.I."/>
        </authorList>
    </citation>
    <scope>NUCLEOTIDE SEQUENCE</scope>
    <source>
        <tissue evidence="1">Shoot tissue taken approximately 20 cm above the soil surface</tissue>
    </source>
</reference>
<protein>
    <submittedName>
        <fullName evidence="1">Uncharacterized protein</fullName>
    </submittedName>
</protein>
<organism evidence="1">
    <name type="scientific">Arundo donax</name>
    <name type="common">Giant reed</name>
    <name type="synonym">Donax arundinaceus</name>
    <dbReference type="NCBI Taxonomy" id="35708"/>
    <lineage>
        <taxon>Eukaryota</taxon>
        <taxon>Viridiplantae</taxon>
        <taxon>Streptophyta</taxon>
        <taxon>Embryophyta</taxon>
        <taxon>Tracheophyta</taxon>
        <taxon>Spermatophyta</taxon>
        <taxon>Magnoliopsida</taxon>
        <taxon>Liliopsida</taxon>
        <taxon>Poales</taxon>
        <taxon>Poaceae</taxon>
        <taxon>PACMAD clade</taxon>
        <taxon>Arundinoideae</taxon>
        <taxon>Arundineae</taxon>
        <taxon>Arundo</taxon>
    </lineage>
</organism>
<evidence type="ECO:0000313" key="1">
    <source>
        <dbReference type="EMBL" id="JAD79147.1"/>
    </source>
</evidence>
<accession>A0A0A9D5Z6</accession>